<evidence type="ECO:0000259" key="6">
    <source>
        <dbReference type="Pfam" id="PF01699"/>
    </source>
</evidence>
<feature type="transmembrane region" description="Helical" evidence="5">
    <location>
        <begin position="35"/>
        <end position="58"/>
    </location>
</feature>
<dbReference type="PANTHER" id="PTHR10846">
    <property type="entry name" value="SODIUM/POTASSIUM/CALCIUM EXCHANGER"/>
    <property type="match status" value="1"/>
</dbReference>
<feature type="transmembrane region" description="Helical" evidence="5">
    <location>
        <begin position="176"/>
        <end position="198"/>
    </location>
</feature>
<dbReference type="KEGG" id="wsu:WS2173"/>
<organism evidence="8">
    <name type="scientific">Wolinella succinogenes (strain ATCC 29543 / DSM 1740 / CCUG 13145 / JCM 31913 / LMG 7466 / NCTC 11488 / FDC 602W)</name>
    <name type="common">Vibrio succinogenes</name>
    <dbReference type="NCBI Taxonomy" id="273121"/>
    <lineage>
        <taxon>Bacteria</taxon>
        <taxon>Pseudomonadati</taxon>
        <taxon>Campylobacterota</taxon>
        <taxon>Epsilonproteobacteria</taxon>
        <taxon>Campylobacterales</taxon>
        <taxon>Helicobacteraceae</taxon>
        <taxon>Wolinella</taxon>
    </lineage>
</organism>
<proteinExistence type="predicted"/>
<comment type="subcellular location">
    <subcellularLocation>
        <location evidence="1">Membrane</location>
        <topology evidence="1">Multi-pass membrane protein</topology>
    </subcellularLocation>
</comment>
<evidence type="ECO:0000256" key="2">
    <source>
        <dbReference type="ARBA" id="ARBA00022692"/>
    </source>
</evidence>
<dbReference type="Pfam" id="PF01699">
    <property type="entry name" value="Na_Ca_ex"/>
    <property type="match status" value="2"/>
</dbReference>
<evidence type="ECO:0000313" key="7">
    <source>
        <dbReference type="EMBL" id="CAE11164.1"/>
    </source>
</evidence>
<keyword evidence="4 5" id="KW-0472">Membrane</keyword>
<keyword evidence="3 5" id="KW-1133">Transmembrane helix</keyword>
<feature type="domain" description="Sodium/calcium exchanger membrane region" evidence="6">
    <location>
        <begin position="176"/>
        <end position="318"/>
    </location>
</feature>
<dbReference type="EMBL" id="BX571662">
    <property type="protein sequence ID" value="CAE11164.1"/>
    <property type="molecule type" value="Genomic_DNA"/>
</dbReference>
<dbReference type="HOGENOM" id="CLU_007948_0_3_7"/>
<feature type="transmembrane region" description="Helical" evidence="5">
    <location>
        <begin position="103"/>
        <end position="120"/>
    </location>
</feature>
<evidence type="ECO:0000256" key="4">
    <source>
        <dbReference type="ARBA" id="ARBA00023136"/>
    </source>
</evidence>
<feature type="domain" description="Sodium/calcium exchanger membrane region" evidence="6">
    <location>
        <begin position="5"/>
        <end position="144"/>
    </location>
</feature>
<dbReference type="InterPro" id="IPR044880">
    <property type="entry name" value="NCX_ion-bd_dom_sf"/>
</dbReference>
<dbReference type="STRING" id="273121.WS2173"/>
<dbReference type="GO" id="GO:0008273">
    <property type="term" value="F:calcium, potassium:sodium antiporter activity"/>
    <property type="evidence" value="ECO:0007669"/>
    <property type="project" value="TreeGrafter"/>
</dbReference>
<protein>
    <recommendedName>
        <fullName evidence="6">Sodium/calcium exchanger membrane region domain-containing protein</fullName>
    </recommendedName>
</protein>
<feature type="transmembrane region" description="Helical" evidence="5">
    <location>
        <begin position="329"/>
        <end position="350"/>
    </location>
</feature>
<dbReference type="InterPro" id="IPR004481">
    <property type="entry name" value="K/Na/Ca-exchanger"/>
</dbReference>
<dbReference type="RefSeq" id="WP_011139946.1">
    <property type="nucleotide sequence ID" value="NC_005090.1"/>
</dbReference>
<gene>
    <name evidence="7" type="ordered locus">WS2173</name>
</gene>
<feature type="transmembrane region" description="Helical" evidence="5">
    <location>
        <begin position="126"/>
        <end position="144"/>
    </location>
</feature>
<dbReference type="Proteomes" id="UP000000422">
    <property type="component" value="Chromosome"/>
</dbReference>
<keyword evidence="8" id="KW-1185">Reference proteome</keyword>
<dbReference type="GO" id="GO:0005262">
    <property type="term" value="F:calcium channel activity"/>
    <property type="evidence" value="ECO:0007669"/>
    <property type="project" value="TreeGrafter"/>
</dbReference>
<evidence type="ECO:0000256" key="5">
    <source>
        <dbReference type="SAM" id="Phobius"/>
    </source>
</evidence>
<dbReference type="GO" id="GO:0006874">
    <property type="term" value="P:intracellular calcium ion homeostasis"/>
    <property type="evidence" value="ECO:0007669"/>
    <property type="project" value="TreeGrafter"/>
</dbReference>
<feature type="transmembrane region" description="Helical" evidence="5">
    <location>
        <begin position="6"/>
        <end position="23"/>
    </location>
</feature>
<dbReference type="PANTHER" id="PTHR10846:SF8">
    <property type="entry name" value="INNER MEMBRANE PROTEIN YRBG"/>
    <property type="match status" value="1"/>
</dbReference>
<name>Q7MQM9_WOLSU</name>
<dbReference type="eggNOG" id="COG0530">
    <property type="taxonomic scope" value="Bacteria"/>
</dbReference>
<dbReference type="GO" id="GO:0005886">
    <property type="term" value="C:plasma membrane"/>
    <property type="evidence" value="ECO:0007669"/>
    <property type="project" value="TreeGrafter"/>
</dbReference>
<sequence>MLENAGLFLGGLLLLIFGADWLVRGASKLAFKLGISPLVVGLTVVAFGTSAPELAINIQSSLGGQPDLALGNVVGSNIFNVLFILGLSALITPLLVDRQLIRLDVPLMLVASLAVYLLALDGNLSTLEGGLLFGSMLFYLIFIIRQSRHENQANDSQESSQSSPIPSKLDLLPFQLLLILAGLAALVLGSGWLVGGAVAFARHFGVSELIIGLTIVAAGTSMPEVATSIMAALKGERDIAVGNVVGSNIFNLLSVLGLTSLLVPGGIPISTAALGFDLPVMVVVAFATLPIFFTGQIIDRWEGGIFLFYYIAYTLYLIMDATSHDLLPLFGTTMLYFIAPLTLITLYLLFYREKRRSKGR</sequence>
<feature type="transmembrane region" description="Helical" evidence="5">
    <location>
        <begin position="210"/>
        <end position="233"/>
    </location>
</feature>
<feature type="transmembrane region" description="Helical" evidence="5">
    <location>
        <begin position="240"/>
        <end position="263"/>
    </location>
</feature>
<keyword evidence="2 5" id="KW-0812">Transmembrane</keyword>
<feature type="transmembrane region" description="Helical" evidence="5">
    <location>
        <begin position="269"/>
        <end position="293"/>
    </location>
</feature>
<dbReference type="InterPro" id="IPR004837">
    <property type="entry name" value="NaCa_Exmemb"/>
</dbReference>
<dbReference type="AlphaFoldDB" id="Q7MQM9"/>
<dbReference type="Gene3D" id="1.20.1420.30">
    <property type="entry name" value="NCX, central ion-binding region"/>
    <property type="match status" value="2"/>
</dbReference>
<reference evidence="7 8" key="1">
    <citation type="journal article" date="2003" name="Proc. Natl. Acad. Sci. U.S.A.">
        <title>Complete genome sequence and analysis of Wolinella succinogenes.</title>
        <authorList>
            <person name="Baar C."/>
            <person name="Eppinger M."/>
            <person name="Raddatz G."/>
            <person name="Simon JM."/>
            <person name="Lanz C."/>
            <person name="Klimmek O."/>
            <person name="Nandakumar R."/>
            <person name="Gross R."/>
            <person name="Rosinus A."/>
            <person name="Keller H."/>
            <person name="Jagtap P."/>
            <person name="Linke B."/>
            <person name="Meyer F."/>
            <person name="Lederer H."/>
            <person name="Schuster S.C."/>
        </authorList>
    </citation>
    <scope>NUCLEOTIDE SEQUENCE [LARGE SCALE GENOMIC DNA]</scope>
    <source>
        <strain evidence="8">ATCC 29543 / DSM 1740 / CCUG 13145 / JCM 31913 / LMG 7466 / NCTC 11488 / FDC 602W</strain>
    </source>
</reference>
<evidence type="ECO:0000313" key="8">
    <source>
        <dbReference type="Proteomes" id="UP000000422"/>
    </source>
</evidence>
<evidence type="ECO:0000256" key="3">
    <source>
        <dbReference type="ARBA" id="ARBA00022989"/>
    </source>
</evidence>
<dbReference type="NCBIfam" id="TIGR00367">
    <property type="entry name" value="calcium/sodium antiporter"/>
    <property type="match status" value="1"/>
</dbReference>
<feature type="transmembrane region" description="Helical" evidence="5">
    <location>
        <begin position="305"/>
        <end position="323"/>
    </location>
</feature>
<evidence type="ECO:0000256" key="1">
    <source>
        <dbReference type="ARBA" id="ARBA00004141"/>
    </source>
</evidence>
<accession>Q7MQM9</accession>
<feature type="transmembrane region" description="Helical" evidence="5">
    <location>
        <begin position="78"/>
        <end position="96"/>
    </location>
</feature>